<dbReference type="AlphaFoldDB" id="A0A2S6GPL4"/>
<sequence length="366" mass="38943">MAGLRVTRAAAAAQHPAAPPTSPGETVNQFTGSAGQLMQAGSVGTVVFNSTPEPAEHLAAPSWVRYLWEVGAPHAARFELRHLTHPQSNHISTYLLTRASTADTAAALTATLRQALPAPLLGHPVDNDDELRWTLSPFHPNTADVVEIGKTITASRTTRGDSPNPWLAAVTPWRAAPAETWTRLWSTLASSPTPILLSVGLLPFRVGEGLRANLAARAIELDYLARTGPSPTGGVFGKPRPPDQFAVAATEVLTDAVHRYTDRVFQTRVTLAGATPLPAWLTHQAAEAVSPGANTPGLHSRPATVVHPSPTDRPTAWHNATTLDFRQLTPTETLPPEAIGPVERRLLAITDLDEAAAALRAPRDLG</sequence>
<dbReference type="Proteomes" id="UP000239203">
    <property type="component" value="Unassembled WGS sequence"/>
</dbReference>
<dbReference type="EMBL" id="PTIX01000008">
    <property type="protein sequence ID" value="PPK67136.1"/>
    <property type="molecule type" value="Genomic_DNA"/>
</dbReference>
<comment type="caution">
    <text evidence="2">The sequence shown here is derived from an EMBL/GenBank/DDBJ whole genome shotgun (WGS) entry which is preliminary data.</text>
</comment>
<proteinExistence type="predicted"/>
<protein>
    <submittedName>
        <fullName evidence="2">Uncharacterized protein</fullName>
    </submittedName>
</protein>
<name>A0A2S6GPL4_9PSEU</name>
<evidence type="ECO:0000256" key="1">
    <source>
        <dbReference type="SAM" id="MobiDB-lite"/>
    </source>
</evidence>
<organism evidence="2 3">
    <name type="scientific">Actinokineospora auranticolor</name>
    <dbReference type="NCBI Taxonomy" id="155976"/>
    <lineage>
        <taxon>Bacteria</taxon>
        <taxon>Bacillati</taxon>
        <taxon>Actinomycetota</taxon>
        <taxon>Actinomycetes</taxon>
        <taxon>Pseudonocardiales</taxon>
        <taxon>Pseudonocardiaceae</taxon>
        <taxon>Actinokineospora</taxon>
    </lineage>
</organism>
<feature type="region of interest" description="Disordered" evidence="1">
    <location>
        <begin position="8"/>
        <end position="27"/>
    </location>
</feature>
<evidence type="ECO:0000313" key="3">
    <source>
        <dbReference type="Proteomes" id="UP000239203"/>
    </source>
</evidence>
<gene>
    <name evidence="2" type="ORF">CLV40_108133</name>
</gene>
<accession>A0A2S6GPL4</accession>
<keyword evidence="3" id="KW-1185">Reference proteome</keyword>
<evidence type="ECO:0000313" key="2">
    <source>
        <dbReference type="EMBL" id="PPK67136.1"/>
    </source>
</evidence>
<reference evidence="2 3" key="1">
    <citation type="submission" date="2018-02" db="EMBL/GenBank/DDBJ databases">
        <title>Genomic Encyclopedia of Archaeal and Bacterial Type Strains, Phase II (KMG-II): from individual species to whole genera.</title>
        <authorList>
            <person name="Goeker M."/>
        </authorList>
    </citation>
    <scope>NUCLEOTIDE SEQUENCE [LARGE SCALE GENOMIC DNA]</scope>
    <source>
        <strain evidence="2 3">YU 961-1</strain>
    </source>
</reference>